<name>A0A2H4UZS1_9ABAC</name>
<keyword evidence="2" id="KW-1185">Reference proteome</keyword>
<reference evidence="1 2" key="1">
    <citation type="journal article" date="2017" name="Viruses">
        <title>The Operophtera brumata Nucleopolyhedrovirus (OpbuNPV) Represents an Early, Divergent Lineage within Genus Alphabaculovirus.</title>
        <authorList>
            <person name="Harrison R.L."/>
            <person name="Rowley D.L."/>
            <person name="Mowery J.D."/>
            <person name="Bauchan G.R."/>
            <person name="Burand J.P."/>
        </authorList>
    </citation>
    <scope>NUCLEOTIDE SEQUENCE [LARGE SCALE GENOMIC DNA]</scope>
    <source>
        <strain evidence="1">OpbuNPV-MA</strain>
    </source>
</reference>
<organism evidence="1 2">
    <name type="scientific">Operophtera brumata nucleopolyhedrovirus</name>
    <dbReference type="NCBI Taxonomy" id="1046267"/>
    <lineage>
        <taxon>Viruses</taxon>
        <taxon>Viruses incertae sedis</taxon>
        <taxon>Naldaviricetes</taxon>
        <taxon>Lefavirales</taxon>
        <taxon>Baculoviridae</taxon>
        <taxon>Alphabaculovirus</taxon>
        <taxon>Alphabaculovirus opbrumatae</taxon>
    </lineage>
</organism>
<protein>
    <submittedName>
        <fullName evidence="1">ORF40 protein</fullName>
    </submittedName>
</protein>
<dbReference type="GeneID" id="41699934"/>
<dbReference type="InterPro" id="IPR020201">
    <property type="entry name" value="AcMNPV_Orf52"/>
</dbReference>
<dbReference type="OrthoDB" id="19223at10239"/>
<dbReference type="KEGG" id="vg:41699934"/>
<dbReference type="EMBL" id="MF614691">
    <property type="protein sequence ID" value="AUA60271.1"/>
    <property type="molecule type" value="Genomic_DNA"/>
</dbReference>
<evidence type="ECO:0000313" key="1">
    <source>
        <dbReference type="EMBL" id="AUA60271.1"/>
    </source>
</evidence>
<evidence type="ECO:0000313" key="2">
    <source>
        <dbReference type="Proteomes" id="UP000290445"/>
    </source>
</evidence>
<accession>A0A2H4UZS1</accession>
<proteinExistence type="predicted"/>
<dbReference type="Proteomes" id="UP000290445">
    <property type="component" value="Segment"/>
</dbReference>
<dbReference type="Pfam" id="PF11077">
    <property type="entry name" value="DUF2616"/>
    <property type="match status" value="1"/>
</dbReference>
<sequence length="160" mass="19056">MDKVHQIQPFFAYSKKYRSELNKEKKLNIRKEWMASLPKQIEGPPSPTTEKCPFCFKADVIDCNKQVYCSECLFPCQENICVFVPLSVCYLEHKEVDNNTEAVWRQRLKMAWWMSAEHKDRYTIVLQKCPQCDTRCNNYEQSYSTYSDELFCNNCLFPLF</sequence>
<dbReference type="RefSeq" id="YP_009552600.1">
    <property type="nucleotide sequence ID" value="NC_040621.1"/>
</dbReference>